<dbReference type="InterPro" id="IPR009506">
    <property type="entry name" value="YjiS-like"/>
</dbReference>
<reference evidence="2 3" key="1">
    <citation type="submission" date="2015-03" db="EMBL/GenBank/DDBJ databases">
        <title>Genome Sequence of Kiloniella spongiae MEBiC09566, isolated from a marine sponge.</title>
        <authorList>
            <person name="Shao Z."/>
            <person name="Wang L."/>
            <person name="Li X."/>
        </authorList>
    </citation>
    <scope>NUCLEOTIDE SEQUENCE [LARGE SCALE GENOMIC DNA]</scope>
    <source>
        <strain evidence="2 3">MEBiC09566</strain>
    </source>
</reference>
<protein>
    <recommendedName>
        <fullName evidence="1">YjiS-like domain-containing protein</fullName>
    </recommendedName>
</protein>
<dbReference type="Proteomes" id="UP000035444">
    <property type="component" value="Unassembled WGS sequence"/>
</dbReference>
<sequence length="125" mass="14194">MREDKFVFAANEIANQPVFVTVAPHRYTKTYRIYAAISGLVQNFKNYMERRATVNQLWDLNDRELNDIGLSRGNIEATVNSLYAEAAEKETKTFEPGFSFLSSSDFVSTKETKEAENNSKVVRAA</sequence>
<dbReference type="RefSeq" id="WP_047764443.1">
    <property type="nucleotide sequence ID" value="NZ_LAQL01000007.1"/>
</dbReference>
<feature type="domain" description="YjiS-like" evidence="1">
    <location>
        <begin position="40"/>
        <end position="76"/>
    </location>
</feature>
<evidence type="ECO:0000313" key="3">
    <source>
        <dbReference type="Proteomes" id="UP000035444"/>
    </source>
</evidence>
<dbReference type="Pfam" id="PF06568">
    <property type="entry name" value="YjiS-like"/>
    <property type="match status" value="1"/>
</dbReference>
<evidence type="ECO:0000259" key="1">
    <source>
        <dbReference type="Pfam" id="PF06568"/>
    </source>
</evidence>
<comment type="caution">
    <text evidence="2">The sequence shown here is derived from an EMBL/GenBank/DDBJ whole genome shotgun (WGS) entry which is preliminary data.</text>
</comment>
<accession>A0A0H2MDP6</accession>
<gene>
    <name evidence="2" type="ORF">WH96_12230</name>
</gene>
<name>A0A0H2MDP6_9PROT</name>
<organism evidence="2 3">
    <name type="scientific">Kiloniella spongiae</name>
    <dbReference type="NCBI Taxonomy" id="1489064"/>
    <lineage>
        <taxon>Bacteria</taxon>
        <taxon>Pseudomonadati</taxon>
        <taxon>Pseudomonadota</taxon>
        <taxon>Alphaproteobacteria</taxon>
        <taxon>Rhodospirillales</taxon>
        <taxon>Kiloniellaceae</taxon>
        <taxon>Kiloniella</taxon>
    </lineage>
</organism>
<keyword evidence="3" id="KW-1185">Reference proteome</keyword>
<evidence type="ECO:0000313" key="2">
    <source>
        <dbReference type="EMBL" id="KLN60478.1"/>
    </source>
</evidence>
<proteinExistence type="predicted"/>
<dbReference type="AlphaFoldDB" id="A0A0H2MDP6"/>
<dbReference type="EMBL" id="LAQL01000007">
    <property type="protein sequence ID" value="KLN60478.1"/>
    <property type="molecule type" value="Genomic_DNA"/>
</dbReference>
<dbReference type="OrthoDB" id="8116725at2"/>